<gene>
    <name evidence="2" type="ORF">NM686_000960</name>
</gene>
<name>A0ABY7GKT9_9GAMM</name>
<dbReference type="InterPro" id="IPR006935">
    <property type="entry name" value="Helicase/UvrB_N"/>
</dbReference>
<dbReference type="SMART" id="SM00487">
    <property type="entry name" value="DEXDc"/>
    <property type="match status" value="1"/>
</dbReference>
<dbReference type="InterPro" id="IPR050742">
    <property type="entry name" value="Helicase_Restrict-Modif_Enz"/>
</dbReference>
<dbReference type="GO" id="GO:0004386">
    <property type="term" value="F:helicase activity"/>
    <property type="evidence" value="ECO:0007669"/>
    <property type="project" value="UniProtKB-KW"/>
</dbReference>
<keyword evidence="3" id="KW-1185">Reference proteome</keyword>
<feature type="domain" description="Helicase ATP-binding" evidence="1">
    <location>
        <begin position="26"/>
        <end position="224"/>
    </location>
</feature>
<dbReference type="PANTHER" id="PTHR47396:SF1">
    <property type="entry name" value="ATP-DEPENDENT HELICASE IRC3-RELATED"/>
    <property type="match status" value="1"/>
</dbReference>
<keyword evidence="2" id="KW-0067">ATP-binding</keyword>
<evidence type="ECO:0000259" key="1">
    <source>
        <dbReference type="PROSITE" id="PS51192"/>
    </source>
</evidence>
<dbReference type="PANTHER" id="PTHR47396">
    <property type="entry name" value="TYPE I RESTRICTION ENZYME ECOKI R PROTEIN"/>
    <property type="match status" value="1"/>
</dbReference>
<keyword evidence="2" id="KW-0347">Helicase</keyword>
<dbReference type="InterPro" id="IPR027417">
    <property type="entry name" value="P-loop_NTPase"/>
</dbReference>
<dbReference type="EMBL" id="CP113517">
    <property type="protein sequence ID" value="WAR45109.1"/>
    <property type="molecule type" value="Genomic_DNA"/>
</dbReference>
<dbReference type="InterPro" id="IPR014001">
    <property type="entry name" value="Helicase_ATP-bd"/>
</dbReference>
<keyword evidence="2" id="KW-0547">Nucleotide-binding</keyword>
<evidence type="ECO:0000313" key="3">
    <source>
        <dbReference type="Proteomes" id="UP001162780"/>
    </source>
</evidence>
<dbReference type="InterPro" id="IPR003593">
    <property type="entry name" value="AAA+_ATPase"/>
</dbReference>
<reference evidence="2" key="1">
    <citation type="submission" date="2022-11" db="EMBL/GenBank/DDBJ databases">
        <title>Methylomonas rapida sp. nov., Carotenoid-Producing Obligate Methanotrophs with High Growth Characteristics and Biotechnological Potential.</title>
        <authorList>
            <person name="Tikhonova E.N."/>
            <person name="Suleimanov R.Z."/>
            <person name="Miroshnikov K."/>
            <person name="Oshkin I.Y."/>
            <person name="Belova S.E."/>
            <person name="Danilova O.V."/>
            <person name="Ashikhmin A."/>
            <person name="Konopkin A."/>
            <person name="But S.Y."/>
            <person name="Khmelenina V.N."/>
            <person name="Kuznetsov N."/>
            <person name="Pimenov N.V."/>
            <person name="Dedysh S.N."/>
        </authorList>
    </citation>
    <scope>NUCLEOTIDE SEQUENCE</scope>
    <source>
        <strain evidence="2">MP1</strain>
    </source>
</reference>
<dbReference type="PROSITE" id="PS51192">
    <property type="entry name" value="HELICASE_ATP_BIND_1"/>
    <property type="match status" value="1"/>
</dbReference>
<proteinExistence type="predicted"/>
<organism evidence="2 3">
    <name type="scientific">Methylomonas rapida</name>
    <dbReference type="NCBI Taxonomy" id="2963939"/>
    <lineage>
        <taxon>Bacteria</taxon>
        <taxon>Pseudomonadati</taxon>
        <taxon>Pseudomonadota</taxon>
        <taxon>Gammaproteobacteria</taxon>
        <taxon>Methylococcales</taxon>
        <taxon>Methylococcaceae</taxon>
        <taxon>Methylomonas</taxon>
    </lineage>
</organism>
<dbReference type="SMART" id="SM00382">
    <property type="entry name" value="AAA"/>
    <property type="match status" value="1"/>
</dbReference>
<dbReference type="SUPFAM" id="SSF52540">
    <property type="entry name" value="P-loop containing nucleoside triphosphate hydrolases"/>
    <property type="match status" value="2"/>
</dbReference>
<dbReference type="RefSeq" id="WP_255190076.1">
    <property type="nucleotide sequence ID" value="NZ_CP113517.1"/>
</dbReference>
<keyword evidence="2" id="KW-0378">Hydrolase</keyword>
<sequence length="831" mass="94552">MRLVLKDFQEGTVKELIKKIKQTKNYVKDGDPQAIIFASPTGSGKTVMVAALIEAIFTGTDEIMAEPEAVFLWLSDQPELNEQSRSKIASASNRLRDSDLVIIDSNFDQETFDGGKIYFLNTQKLGKDKNLVKIKGDGRHNTILETIQKTQDILQDKFYLIIDEAHRGMNQSSRDANTAKTIVQQFVFGHNELPAIQLILGVSATPKRFQDLLQNPKSYHNRGQQQVSVNPEDVTASGLLKDQIVLYHPTGDQPSDWSLLAAAARQWFKVRDKWNAYTQSQAIEAVKPILVIQVEDGNDRILSKTDLAQVIAVLEKEVGPIQDDELAHSFQDDKALIVGDRKIRKIDASRIQNDEKVKFVLFKMSLTTGWDCPRAEVMMSFRKANDHTLIAQLIGRMVRTPLARRIENQDFLNSVSLYLPHYDQEGLNQVIENLKSDPESVPPTDVVEGAEQVTLYRATEHSETFAALQTVPSYRIERIRKTSDTRRLMRLARLLTAIHNLDPEALPNAKQQILDMLKREIERLEQNDSQFAEKLQGCNEIAIQPVTVDQGKWTTLTGVIEKIPLSDANVEELFQRAGQRLGEGLHIDYWTKFYDTNDPQRPKLELFLALQQQAVWEALEKSSLQLFNALLKQNHTKIGKLASSEREKYNKLKVVAKDPEPIDWELPDEIIVSRLTDAVEWVKHVYLAEDGKYFSSLNNWEKKVMEAEMAQENMIGWLRNEARKPWSFTIPYEYNGAVQPMFPDFLVIRKQDDVLIVDVLEPHGSALADSWAKAVGLAKFASKHGDRVGRIELIRVEGSHIKRLDVNDNHNRQKVLAVNSNQHLDQLFADL</sequence>
<dbReference type="Proteomes" id="UP001162780">
    <property type="component" value="Chromosome"/>
</dbReference>
<dbReference type="Pfam" id="PF04851">
    <property type="entry name" value="ResIII"/>
    <property type="match status" value="1"/>
</dbReference>
<protein>
    <submittedName>
        <fullName evidence="2">DEAD/DEAH box helicase family protein</fullName>
    </submittedName>
</protein>
<accession>A0ABY7GKT9</accession>
<dbReference type="Gene3D" id="3.40.50.300">
    <property type="entry name" value="P-loop containing nucleotide triphosphate hydrolases"/>
    <property type="match status" value="2"/>
</dbReference>
<evidence type="ECO:0000313" key="2">
    <source>
        <dbReference type="EMBL" id="WAR45109.1"/>
    </source>
</evidence>